<name>Q7RL85_PLAYO</name>
<comment type="caution">
    <text evidence="1">The sequence shown here is derived from an EMBL/GenBank/DDBJ whole genome shotgun (WGS) entry which is preliminary data.</text>
</comment>
<gene>
    <name evidence="1" type="ORF">PY02661</name>
</gene>
<keyword evidence="2" id="KW-1185">Reference proteome</keyword>
<dbReference type="InParanoid" id="Q7RL85"/>
<evidence type="ECO:0000313" key="2">
    <source>
        <dbReference type="Proteomes" id="UP000008553"/>
    </source>
</evidence>
<dbReference type="EMBL" id="AABL01000733">
    <property type="protein sequence ID" value="EAA22138.1"/>
    <property type="molecule type" value="Genomic_DNA"/>
</dbReference>
<protein>
    <submittedName>
        <fullName evidence="1">Uncharacterized protein</fullName>
    </submittedName>
</protein>
<sequence>MGKLIKYWNRCRTMMPKHQLGPRRKH</sequence>
<dbReference type="AlphaFoldDB" id="Q7RL85"/>
<accession>Q7RL85</accession>
<evidence type="ECO:0000313" key="1">
    <source>
        <dbReference type="EMBL" id="EAA22138.1"/>
    </source>
</evidence>
<reference evidence="1 2" key="1">
    <citation type="journal article" date="2002" name="Nature">
        <title>Genome sequence and comparative analysis of the model rodent malaria parasite Plasmodium yoelii yoelii.</title>
        <authorList>
            <person name="Carlton J.M."/>
            <person name="Angiuoli S.V."/>
            <person name="Suh B.B."/>
            <person name="Kooij T.W."/>
            <person name="Pertea M."/>
            <person name="Silva J.C."/>
            <person name="Ermolaeva M.D."/>
            <person name="Allen J.E."/>
            <person name="Selengut J.D."/>
            <person name="Koo H.L."/>
            <person name="Peterson J.D."/>
            <person name="Pop M."/>
            <person name="Kosack D.S."/>
            <person name="Shumway M.F."/>
            <person name="Bidwell S.L."/>
            <person name="Shallom S.J."/>
            <person name="van Aken S.E."/>
            <person name="Riedmuller S.B."/>
            <person name="Feldblyum T.V."/>
            <person name="Cho J.K."/>
            <person name="Quackenbush J."/>
            <person name="Sedegah M."/>
            <person name="Shoaibi A."/>
            <person name="Cummings L.M."/>
            <person name="Florens L."/>
            <person name="Yates J.R."/>
            <person name="Raine J.D."/>
            <person name="Sinden R.E."/>
            <person name="Harris M.A."/>
            <person name="Cunningham D.A."/>
            <person name="Preiser P.R."/>
            <person name="Bergman L.W."/>
            <person name="Vaidya A.B."/>
            <person name="van Lin L.H."/>
            <person name="Janse C.J."/>
            <person name="Waters A.P."/>
            <person name="Smith H.O."/>
            <person name="White O.R."/>
            <person name="Salzberg S.L."/>
            <person name="Venter J.C."/>
            <person name="Fraser C.M."/>
            <person name="Hoffman S.L."/>
            <person name="Gardner M.J."/>
            <person name="Carucci D.J."/>
        </authorList>
    </citation>
    <scope>NUCLEOTIDE SEQUENCE [LARGE SCALE GENOMIC DNA]</scope>
    <source>
        <strain evidence="1 2">17XNL</strain>
    </source>
</reference>
<proteinExistence type="predicted"/>
<dbReference type="PaxDb" id="73239-Q7RL85"/>
<dbReference type="Proteomes" id="UP000008553">
    <property type="component" value="Unassembled WGS sequence"/>
</dbReference>
<organism evidence="1 2">
    <name type="scientific">Plasmodium yoelii yoelii</name>
    <dbReference type="NCBI Taxonomy" id="73239"/>
    <lineage>
        <taxon>Eukaryota</taxon>
        <taxon>Sar</taxon>
        <taxon>Alveolata</taxon>
        <taxon>Apicomplexa</taxon>
        <taxon>Aconoidasida</taxon>
        <taxon>Haemosporida</taxon>
        <taxon>Plasmodiidae</taxon>
        <taxon>Plasmodium</taxon>
        <taxon>Plasmodium (Vinckeia)</taxon>
    </lineage>
</organism>